<dbReference type="InterPro" id="IPR025380">
    <property type="entry name" value="DUF4369"/>
</dbReference>
<dbReference type="Pfam" id="PF14289">
    <property type="entry name" value="DUF4369"/>
    <property type="match status" value="1"/>
</dbReference>
<dbReference type="Proteomes" id="UP000244193">
    <property type="component" value="Chromosome"/>
</dbReference>
<sequence>MNKILGTMALCLLLISCKEEKPKGNLQLTGNIEGLKKGTLYISRIGDTSFVTVDTIKIDGDSHFESWLDIKSPEMYYIILDRGKTNSLDDRLPFFAEAGKMHIETKLEQFYAQAKITGSKNQQLLDEYRKVNARFTSQNLEITELLLRKQHAKVAVNSDSIARVQDYVMKRKYLYAAQFALNNKDHEIAPYIVLAEINRNATVALLDRIRKALTPKVADSYYGKKLTAYYNERKNAEQAK</sequence>
<organism evidence="2 3">
    <name type="scientific">Flavobacterium magnum</name>
    <dbReference type="NCBI Taxonomy" id="2162713"/>
    <lineage>
        <taxon>Bacteria</taxon>
        <taxon>Pseudomonadati</taxon>
        <taxon>Bacteroidota</taxon>
        <taxon>Flavobacteriia</taxon>
        <taxon>Flavobacteriales</taxon>
        <taxon>Flavobacteriaceae</taxon>
        <taxon>Flavobacterium</taxon>
    </lineage>
</organism>
<dbReference type="AlphaFoldDB" id="A0A2S0RDW7"/>
<protein>
    <recommendedName>
        <fullName evidence="1">DUF4369 domain-containing protein</fullName>
    </recommendedName>
</protein>
<dbReference type="EMBL" id="CP028811">
    <property type="protein sequence ID" value="AWA29815.1"/>
    <property type="molecule type" value="Genomic_DNA"/>
</dbReference>
<evidence type="ECO:0000259" key="1">
    <source>
        <dbReference type="Pfam" id="PF14289"/>
    </source>
</evidence>
<reference evidence="2 3" key="1">
    <citation type="submission" date="2018-04" db="EMBL/GenBank/DDBJ databases">
        <title>Genome sequencing of Flavobacterium sp. HYN0048.</title>
        <authorList>
            <person name="Yi H."/>
            <person name="Baek C."/>
        </authorList>
    </citation>
    <scope>NUCLEOTIDE SEQUENCE [LARGE SCALE GENOMIC DNA]</scope>
    <source>
        <strain evidence="2 3">HYN0048</strain>
    </source>
</reference>
<dbReference type="KEGG" id="fmg:HYN48_06845"/>
<dbReference type="OrthoDB" id="1143206at2"/>
<accession>A0A2S0RDW7</accession>
<dbReference type="RefSeq" id="WP_108370399.1">
    <property type="nucleotide sequence ID" value="NZ_CP028811.1"/>
</dbReference>
<feature type="domain" description="DUF4369" evidence="1">
    <location>
        <begin position="27"/>
        <end position="124"/>
    </location>
</feature>
<keyword evidence="3" id="KW-1185">Reference proteome</keyword>
<evidence type="ECO:0000313" key="3">
    <source>
        <dbReference type="Proteomes" id="UP000244193"/>
    </source>
</evidence>
<gene>
    <name evidence="2" type="ORF">HYN48_06845</name>
</gene>
<dbReference type="PROSITE" id="PS51257">
    <property type="entry name" value="PROKAR_LIPOPROTEIN"/>
    <property type="match status" value="1"/>
</dbReference>
<proteinExistence type="predicted"/>
<name>A0A2S0RDW7_9FLAO</name>
<evidence type="ECO:0000313" key="2">
    <source>
        <dbReference type="EMBL" id="AWA29815.1"/>
    </source>
</evidence>